<feature type="compositionally biased region" description="Polar residues" evidence="1">
    <location>
        <begin position="1"/>
        <end position="13"/>
    </location>
</feature>
<sequence length="76" mass="8781">MQMVDSNSVNYAESSGRGDYHTEYDSDPVSIYDPEVRKEVSEDWKSPVTGYDYINDPNYFDMEKSKKDADEKLEGI</sequence>
<dbReference type="RefSeq" id="WP_104967662.1">
    <property type="nucleotide sequence ID" value="NZ_CP025536.1"/>
</dbReference>
<dbReference type="AlphaFoldDB" id="A0A2L0D3W9"/>
<proteinExistence type="predicted"/>
<evidence type="ECO:0000256" key="1">
    <source>
        <dbReference type="SAM" id="MobiDB-lite"/>
    </source>
</evidence>
<dbReference type="Pfam" id="PF11311">
    <property type="entry name" value="DUF3114"/>
    <property type="match status" value="1"/>
</dbReference>
<feature type="region of interest" description="Disordered" evidence="1">
    <location>
        <begin position="1"/>
        <end position="31"/>
    </location>
</feature>
<dbReference type="KEGG" id="splr:C0J00_03965"/>
<organism evidence="2 3">
    <name type="scientific">Streptococcus pluranimalium</name>
    <dbReference type="NCBI Taxonomy" id="82348"/>
    <lineage>
        <taxon>Bacteria</taxon>
        <taxon>Bacillati</taxon>
        <taxon>Bacillota</taxon>
        <taxon>Bacilli</taxon>
        <taxon>Lactobacillales</taxon>
        <taxon>Streptococcaceae</taxon>
        <taxon>Streptococcus</taxon>
    </lineage>
</organism>
<gene>
    <name evidence="2" type="ORF">C0J00_03965</name>
</gene>
<dbReference type="OrthoDB" id="2239070at2"/>
<protein>
    <submittedName>
        <fullName evidence="2">Uncharacterized protein</fullName>
    </submittedName>
</protein>
<name>A0A2L0D3W9_9STRE</name>
<dbReference type="InterPro" id="IPR021462">
    <property type="entry name" value="DUF3114"/>
</dbReference>
<accession>A0A2L0D3W9</accession>
<keyword evidence="3" id="KW-1185">Reference proteome</keyword>
<reference evidence="2 3" key="2">
    <citation type="submission" date="2018-02" db="EMBL/GenBank/DDBJ databases">
        <title>Whole genome sequencing analysis of Streptococcus pluranimalium isolated from cattle infected mastitis in China.</title>
        <authorList>
            <person name="Zhang J.-R."/>
            <person name="Hu G.-Z."/>
        </authorList>
    </citation>
    <scope>NUCLEOTIDE SEQUENCE [LARGE SCALE GENOMIC DNA]</scope>
    <source>
        <strain evidence="2 3">TH11417</strain>
    </source>
</reference>
<dbReference type="GeneID" id="98393065"/>
<evidence type="ECO:0000313" key="2">
    <source>
        <dbReference type="EMBL" id="AUW96330.1"/>
    </source>
</evidence>
<reference evidence="2 3" key="1">
    <citation type="submission" date="2017-12" db="EMBL/GenBank/DDBJ databases">
        <authorList>
            <person name="Hurst M.R.H."/>
        </authorList>
    </citation>
    <scope>NUCLEOTIDE SEQUENCE [LARGE SCALE GENOMIC DNA]</scope>
    <source>
        <strain evidence="2 3">TH11417</strain>
    </source>
</reference>
<dbReference type="EMBL" id="CP025536">
    <property type="protein sequence ID" value="AUW96330.1"/>
    <property type="molecule type" value="Genomic_DNA"/>
</dbReference>
<dbReference type="Proteomes" id="UP000238956">
    <property type="component" value="Chromosome"/>
</dbReference>
<evidence type="ECO:0000313" key="3">
    <source>
        <dbReference type="Proteomes" id="UP000238956"/>
    </source>
</evidence>